<evidence type="ECO:0000259" key="5">
    <source>
        <dbReference type="PROSITE" id="PS50835"/>
    </source>
</evidence>
<evidence type="ECO:0000256" key="3">
    <source>
        <dbReference type="ARBA" id="ARBA00023319"/>
    </source>
</evidence>
<name>A0AAV4USS5_CAEEX</name>
<dbReference type="SUPFAM" id="SSF48726">
    <property type="entry name" value="Immunoglobulin"/>
    <property type="match status" value="3"/>
</dbReference>
<dbReference type="GO" id="GO:0007156">
    <property type="term" value="P:homophilic cell adhesion via plasma membrane adhesion molecules"/>
    <property type="evidence" value="ECO:0007669"/>
    <property type="project" value="TreeGrafter"/>
</dbReference>
<sequence length="470" mass="53564">MWLTLKLTIVIQLYFVPSFVSSDSGEPKIKPFQFSNDLDLGMREAVHCIVTHGNPPFEFSWYKDGHQLIDRPGTSIRKIDDYDSKLVISKLDADSNGNYTCRVTNSVGIDQKSTLLSVKDSGEPKIKSFHFNRDLKIGMRESVNCAVVDGDPPFEIVWFKDGRPLVDGQGISIRKSDDYDSKLVISKVNADSNGNYTCKVSNSKGFDEKSAILSVKGFGEPKIKSFHFSNELELGMRESVHCTVLYGDTPFELSWFKDGQLLKDGQGISIRKMDEYHSNLVISNIDADSNGNYTCKVTNIKGSDAKSAILSVKDSERPKIKTFHFSNVLELGMRESVQCTVMSGDSPFEFSWLKRWTSSCRFTRCFYTQDRQLHVYLDDFQETVVDEEDGVITEHFGIAATRCAIYVGFPCAKAEIIPVFKRYRIRNERSCELRCHLRRSTFRILMVQRRQPLIDSRDISYRKTDDSCRI</sequence>
<dbReference type="InterPro" id="IPR036179">
    <property type="entry name" value="Ig-like_dom_sf"/>
</dbReference>
<dbReference type="InterPro" id="IPR013783">
    <property type="entry name" value="Ig-like_fold"/>
</dbReference>
<evidence type="ECO:0000256" key="2">
    <source>
        <dbReference type="ARBA" id="ARBA00023157"/>
    </source>
</evidence>
<dbReference type="Gene3D" id="2.60.40.10">
    <property type="entry name" value="Immunoglobulins"/>
    <property type="match status" value="3"/>
</dbReference>
<keyword evidence="1 4" id="KW-0732">Signal</keyword>
<dbReference type="PANTHER" id="PTHR45080">
    <property type="entry name" value="CONTACTIN 5"/>
    <property type="match status" value="1"/>
</dbReference>
<dbReference type="SMART" id="SM00409">
    <property type="entry name" value="IG"/>
    <property type="match status" value="3"/>
</dbReference>
<dbReference type="GO" id="GO:0008046">
    <property type="term" value="F:axon guidance receptor activity"/>
    <property type="evidence" value="ECO:0007669"/>
    <property type="project" value="TreeGrafter"/>
</dbReference>
<feature type="domain" description="Ig-like" evidence="5">
    <location>
        <begin position="124"/>
        <end position="214"/>
    </location>
</feature>
<dbReference type="Proteomes" id="UP001054945">
    <property type="component" value="Unassembled WGS sequence"/>
</dbReference>
<gene>
    <name evidence="6" type="primary">Ttn</name>
    <name evidence="6" type="ORF">CEXT_646131</name>
</gene>
<keyword evidence="2" id="KW-1015">Disulfide bond</keyword>
<keyword evidence="3" id="KW-0393">Immunoglobulin domain</keyword>
<dbReference type="PANTHER" id="PTHR45080:SF8">
    <property type="entry name" value="IG-LIKE DOMAIN-CONTAINING PROTEIN"/>
    <property type="match status" value="1"/>
</dbReference>
<dbReference type="InterPro" id="IPR003599">
    <property type="entry name" value="Ig_sub"/>
</dbReference>
<dbReference type="Pfam" id="PF07679">
    <property type="entry name" value="I-set"/>
    <property type="match status" value="3"/>
</dbReference>
<dbReference type="GO" id="GO:0030424">
    <property type="term" value="C:axon"/>
    <property type="evidence" value="ECO:0007669"/>
    <property type="project" value="TreeGrafter"/>
</dbReference>
<accession>A0AAV4USS5</accession>
<evidence type="ECO:0000313" key="6">
    <source>
        <dbReference type="EMBL" id="GIY60808.1"/>
    </source>
</evidence>
<dbReference type="FunFam" id="2.60.40.10:FF:000333">
    <property type="entry name" value="Down syndrome cell adhesion molecule"/>
    <property type="match status" value="3"/>
</dbReference>
<keyword evidence="7" id="KW-1185">Reference proteome</keyword>
<reference evidence="6 7" key="1">
    <citation type="submission" date="2021-06" db="EMBL/GenBank/DDBJ databases">
        <title>Caerostris extrusa draft genome.</title>
        <authorList>
            <person name="Kono N."/>
            <person name="Arakawa K."/>
        </authorList>
    </citation>
    <scope>NUCLEOTIDE SEQUENCE [LARGE SCALE GENOMIC DNA]</scope>
</reference>
<organism evidence="6 7">
    <name type="scientific">Caerostris extrusa</name>
    <name type="common">Bark spider</name>
    <name type="synonym">Caerostris bankana</name>
    <dbReference type="NCBI Taxonomy" id="172846"/>
    <lineage>
        <taxon>Eukaryota</taxon>
        <taxon>Metazoa</taxon>
        <taxon>Ecdysozoa</taxon>
        <taxon>Arthropoda</taxon>
        <taxon>Chelicerata</taxon>
        <taxon>Arachnida</taxon>
        <taxon>Araneae</taxon>
        <taxon>Araneomorphae</taxon>
        <taxon>Entelegynae</taxon>
        <taxon>Araneoidea</taxon>
        <taxon>Araneidae</taxon>
        <taxon>Caerostris</taxon>
    </lineage>
</organism>
<protein>
    <submittedName>
        <fullName evidence="6">Titin</fullName>
    </submittedName>
</protein>
<feature type="chain" id="PRO_5043652179" evidence="4">
    <location>
        <begin position="23"/>
        <end position="470"/>
    </location>
</feature>
<dbReference type="SMART" id="SM00408">
    <property type="entry name" value="IGc2"/>
    <property type="match status" value="3"/>
</dbReference>
<dbReference type="GO" id="GO:0050808">
    <property type="term" value="P:synapse organization"/>
    <property type="evidence" value="ECO:0007669"/>
    <property type="project" value="TreeGrafter"/>
</dbReference>
<feature type="signal peptide" evidence="4">
    <location>
        <begin position="1"/>
        <end position="22"/>
    </location>
</feature>
<dbReference type="InterPro" id="IPR013098">
    <property type="entry name" value="Ig_I-set"/>
</dbReference>
<dbReference type="GO" id="GO:0005886">
    <property type="term" value="C:plasma membrane"/>
    <property type="evidence" value="ECO:0007669"/>
    <property type="project" value="TreeGrafter"/>
</dbReference>
<feature type="domain" description="Ig-like" evidence="5">
    <location>
        <begin position="221"/>
        <end position="311"/>
    </location>
</feature>
<evidence type="ECO:0000256" key="1">
    <source>
        <dbReference type="ARBA" id="ARBA00022729"/>
    </source>
</evidence>
<dbReference type="InterPro" id="IPR003598">
    <property type="entry name" value="Ig_sub2"/>
</dbReference>
<dbReference type="AlphaFoldDB" id="A0AAV4USS5"/>
<dbReference type="GO" id="GO:0043025">
    <property type="term" value="C:neuronal cell body"/>
    <property type="evidence" value="ECO:0007669"/>
    <property type="project" value="TreeGrafter"/>
</dbReference>
<evidence type="ECO:0000256" key="4">
    <source>
        <dbReference type="SAM" id="SignalP"/>
    </source>
</evidence>
<proteinExistence type="predicted"/>
<dbReference type="InterPro" id="IPR050958">
    <property type="entry name" value="Cell_Adh-Cytoskel_Orgn"/>
</dbReference>
<dbReference type="InterPro" id="IPR007110">
    <property type="entry name" value="Ig-like_dom"/>
</dbReference>
<comment type="caution">
    <text evidence="6">The sequence shown here is derived from an EMBL/GenBank/DDBJ whole genome shotgun (WGS) entry which is preliminary data.</text>
</comment>
<feature type="domain" description="Ig-like" evidence="5">
    <location>
        <begin position="27"/>
        <end position="117"/>
    </location>
</feature>
<dbReference type="EMBL" id="BPLR01013379">
    <property type="protein sequence ID" value="GIY60808.1"/>
    <property type="molecule type" value="Genomic_DNA"/>
</dbReference>
<evidence type="ECO:0000313" key="7">
    <source>
        <dbReference type="Proteomes" id="UP001054945"/>
    </source>
</evidence>
<dbReference type="PROSITE" id="PS50835">
    <property type="entry name" value="IG_LIKE"/>
    <property type="match status" value="3"/>
</dbReference>